<dbReference type="eggNOG" id="ENOG5033RUW">
    <property type="taxonomic scope" value="Bacteria"/>
</dbReference>
<keyword evidence="1" id="KW-0472">Membrane</keyword>
<dbReference type="EMBL" id="LLZU01000005">
    <property type="protein sequence ID" value="KRV50344.1"/>
    <property type="molecule type" value="Genomic_DNA"/>
</dbReference>
<feature type="transmembrane region" description="Helical" evidence="1">
    <location>
        <begin position="175"/>
        <end position="191"/>
    </location>
</feature>
<name>A0A0T6LWF5_WENVI</name>
<reference evidence="2 3" key="1">
    <citation type="submission" date="2015-10" db="EMBL/GenBank/DDBJ databases">
        <title>Draft genome sequence of pyrrolomycin-producing Streptomyces vitaminophilus.</title>
        <authorList>
            <person name="Graham D.E."/>
            <person name="Mahan K.M."/>
            <person name="Klingeman D.M."/>
            <person name="Hettich R.L."/>
            <person name="Parry R.J."/>
        </authorList>
    </citation>
    <scope>NUCLEOTIDE SEQUENCE [LARGE SCALE GENOMIC DNA]</scope>
    <source>
        <strain evidence="2 3">ATCC 31673</strain>
    </source>
</reference>
<protein>
    <submittedName>
        <fullName evidence="2">Uncharacterized protein</fullName>
    </submittedName>
</protein>
<keyword evidence="1" id="KW-1133">Transmembrane helix</keyword>
<accession>A0A0T6LWF5</accession>
<dbReference type="Proteomes" id="UP000050867">
    <property type="component" value="Unassembled WGS sequence"/>
</dbReference>
<feature type="transmembrane region" description="Helical" evidence="1">
    <location>
        <begin position="110"/>
        <end position="133"/>
    </location>
</feature>
<evidence type="ECO:0000256" key="1">
    <source>
        <dbReference type="SAM" id="Phobius"/>
    </source>
</evidence>
<comment type="caution">
    <text evidence="2">The sequence shown here is derived from an EMBL/GenBank/DDBJ whole genome shotgun (WGS) entry which is preliminary data.</text>
</comment>
<evidence type="ECO:0000313" key="3">
    <source>
        <dbReference type="Proteomes" id="UP000050867"/>
    </source>
</evidence>
<keyword evidence="3" id="KW-1185">Reference proteome</keyword>
<organism evidence="2 3">
    <name type="scientific">Wenjunlia vitaminophila</name>
    <name type="common">Streptomyces vitaminophilus</name>
    <dbReference type="NCBI Taxonomy" id="76728"/>
    <lineage>
        <taxon>Bacteria</taxon>
        <taxon>Bacillati</taxon>
        <taxon>Actinomycetota</taxon>
        <taxon>Actinomycetes</taxon>
        <taxon>Kitasatosporales</taxon>
        <taxon>Streptomycetaceae</taxon>
        <taxon>Wenjunlia</taxon>
    </lineage>
</organism>
<proteinExistence type="predicted"/>
<dbReference type="AlphaFoldDB" id="A0A0T6LWF5"/>
<dbReference type="STRING" id="76728.AQ490_14695"/>
<sequence>MTTFDFSPGAQVPLTDVGQQTAPTQMLSSAAYRDGSMEELTKLSEGTSQSAGRFSLLEPNLGEAFCRAVQVRMLGGGRKPVIQSFGVDPAAVVRHCLAASRIRRNRDIRLTIVMAVFGLLFLPGTLVWVGAFQLKRTLSRTASRFSSLNSLVIVVVAAAAVLFAVRPPASGLPGLYLRLVLLAPVAGWFVARRLCTATAVELRKRWTAVLDGADAGPSVPEAVPSGPNDTRAERMREELEKLGQEQNSNVVFYRGRDGILGMGSRWGGWVMDEELRPAPGHTDINQFRSWDVVKAIHGALRDLPRGPLHSGGFPRPSVRHWIVVPVNEGAGAVSRPSGPEVDGYSIRDFEVQRICNEQQFDAGSRHYVGVQFVLWEGQFVLTLMCTVTTLHRSLRVEVTGYTLGPVAPSLAGKPSPRTKTVPKSVKFWETKKVTLPLVTTEEVVRLAIRAPLIWIPSLLEWLGGKLTLPEPFGLRHSWVEPPWTHRFMADDALRAAAPVIRAVHAATLKVLEDNNVDVEPFRNRAGSLGGAVQGAAPGKVDHYDAR</sequence>
<keyword evidence="1" id="KW-0812">Transmembrane</keyword>
<gene>
    <name evidence="2" type="ORF">AQ490_14695</name>
</gene>
<dbReference type="RefSeq" id="WP_018382195.1">
    <property type="nucleotide sequence ID" value="NZ_LLZU01000005.1"/>
</dbReference>
<feature type="transmembrane region" description="Helical" evidence="1">
    <location>
        <begin position="145"/>
        <end position="163"/>
    </location>
</feature>
<evidence type="ECO:0000313" key="2">
    <source>
        <dbReference type="EMBL" id="KRV50344.1"/>
    </source>
</evidence>